<name>A0A183K6K0_9TREM</name>
<sequence>MHKFSKEFDKVSHQGDSQQQNPSPTGSTERRKYYGGQPEKDWRSTNFNVSRGAGSQEASSKGMGVHGSPEQDSKKEEQEDSD</sequence>
<reference evidence="4" key="1">
    <citation type="submission" date="2016-06" db="UniProtKB">
        <authorList>
            <consortium name="WormBaseParasite"/>
        </authorList>
    </citation>
    <scope>IDENTIFICATION</scope>
</reference>
<dbReference type="WBParaSite" id="SCUD_0001062501-mRNA-1">
    <property type="protein sequence ID" value="SCUD_0001062501-mRNA-1"/>
    <property type="gene ID" value="SCUD_0001062501"/>
</dbReference>
<dbReference type="Proteomes" id="UP000279833">
    <property type="component" value="Unassembled WGS sequence"/>
</dbReference>
<organism evidence="4">
    <name type="scientific">Schistosoma curassoni</name>
    <dbReference type="NCBI Taxonomy" id="6186"/>
    <lineage>
        <taxon>Eukaryota</taxon>
        <taxon>Metazoa</taxon>
        <taxon>Spiralia</taxon>
        <taxon>Lophotrochozoa</taxon>
        <taxon>Platyhelminthes</taxon>
        <taxon>Trematoda</taxon>
        <taxon>Digenea</taxon>
        <taxon>Strigeidida</taxon>
        <taxon>Schistosomatoidea</taxon>
        <taxon>Schistosomatidae</taxon>
        <taxon>Schistosoma</taxon>
    </lineage>
</organism>
<feature type="compositionally biased region" description="Basic and acidic residues" evidence="1">
    <location>
        <begin position="1"/>
        <end position="13"/>
    </location>
</feature>
<feature type="region of interest" description="Disordered" evidence="1">
    <location>
        <begin position="1"/>
        <end position="82"/>
    </location>
</feature>
<feature type="compositionally biased region" description="Polar residues" evidence="1">
    <location>
        <begin position="14"/>
        <end position="27"/>
    </location>
</feature>
<evidence type="ECO:0000313" key="3">
    <source>
        <dbReference type="Proteomes" id="UP000279833"/>
    </source>
</evidence>
<evidence type="ECO:0000256" key="1">
    <source>
        <dbReference type="SAM" id="MobiDB-lite"/>
    </source>
</evidence>
<reference evidence="2 3" key="2">
    <citation type="submission" date="2018-11" db="EMBL/GenBank/DDBJ databases">
        <authorList>
            <consortium name="Pathogen Informatics"/>
        </authorList>
    </citation>
    <scope>NUCLEOTIDE SEQUENCE [LARGE SCALE GENOMIC DNA]</scope>
    <source>
        <strain evidence="2">Dakar</strain>
        <strain evidence="3">Dakar, Senegal</strain>
    </source>
</reference>
<gene>
    <name evidence="2" type="ORF">SCUD_LOCUS10625</name>
</gene>
<dbReference type="AlphaFoldDB" id="A0A183K6K0"/>
<proteinExistence type="predicted"/>
<keyword evidence="3" id="KW-1185">Reference proteome</keyword>
<feature type="compositionally biased region" description="Basic and acidic residues" evidence="1">
    <location>
        <begin position="69"/>
        <end position="82"/>
    </location>
</feature>
<dbReference type="EMBL" id="UZAK01033895">
    <property type="protein sequence ID" value="VDP40786.1"/>
    <property type="molecule type" value="Genomic_DNA"/>
</dbReference>
<protein>
    <submittedName>
        <fullName evidence="4">HABP4_PAI-RBP1 domain-containing protein</fullName>
    </submittedName>
</protein>
<accession>A0A183K6K0</accession>
<feature type="compositionally biased region" description="Basic and acidic residues" evidence="1">
    <location>
        <begin position="28"/>
        <end position="43"/>
    </location>
</feature>
<evidence type="ECO:0000313" key="4">
    <source>
        <dbReference type="WBParaSite" id="SCUD_0001062501-mRNA-1"/>
    </source>
</evidence>
<evidence type="ECO:0000313" key="2">
    <source>
        <dbReference type="EMBL" id="VDP40786.1"/>
    </source>
</evidence>